<name>A0AAD8Q830_9PEZI</name>
<organism evidence="1 2">
    <name type="scientific">Colletotrichum navitas</name>
    <dbReference type="NCBI Taxonomy" id="681940"/>
    <lineage>
        <taxon>Eukaryota</taxon>
        <taxon>Fungi</taxon>
        <taxon>Dikarya</taxon>
        <taxon>Ascomycota</taxon>
        <taxon>Pezizomycotina</taxon>
        <taxon>Sordariomycetes</taxon>
        <taxon>Hypocreomycetidae</taxon>
        <taxon>Glomerellales</taxon>
        <taxon>Glomerellaceae</taxon>
        <taxon>Colletotrichum</taxon>
        <taxon>Colletotrichum graminicola species complex</taxon>
    </lineage>
</organism>
<evidence type="ECO:0000313" key="1">
    <source>
        <dbReference type="EMBL" id="KAK1596966.1"/>
    </source>
</evidence>
<comment type="caution">
    <text evidence="1">The sequence shown here is derived from an EMBL/GenBank/DDBJ whole genome shotgun (WGS) entry which is preliminary data.</text>
</comment>
<dbReference type="EMBL" id="JAHLJV010000010">
    <property type="protein sequence ID" value="KAK1596966.1"/>
    <property type="molecule type" value="Genomic_DNA"/>
</dbReference>
<evidence type="ECO:0000313" key="2">
    <source>
        <dbReference type="Proteomes" id="UP001230504"/>
    </source>
</evidence>
<dbReference type="Proteomes" id="UP001230504">
    <property type="component" value="Unassembled WGS sequence"/>
</dbReference>
<proteinExistence type="predicted"/>
<dbReference type="AlphaFoldDB" id="A0AAD8Q830"/>
<dbReference type="GeneID" id="85441276"/>
<dbReference type="RefSeq" id="XP_060417803.1">
    <property type="nucleotide sequence ID" value="XM_060557036.1"/>
</dbReference>
<gene>
    <name evidence="1" type="ORF">LY79DRAFT_543306</name>
</gene>
<sequence>MPRSASLQLGCLSLTVKPWFVRGCALFTQTTLPDSFIVLASESRVPDKTPRRPKHGEAIALRWRLLSAIPARPTFLLEVFLREPLSQSFVSSISLQHRCTGHNAGYETLADDPHFAGSSLLINPLRQRYLRSH</sequence>
<keyword evidence="2" id="KW-1185">Reference proteome</keyword>
<reference evidence="1" key="1">
    <citation type="submission" date="2021-06" db="EMBL/GenBank/DDBJ databases">
        <title>Comparative genomics, transcriptomics and evolutionary studies reveal genomic signatures of adaptation to plant cell wall in hemibiotrophic fungi.</title>
        <authorList>
            <consortium name="DOE Joint Genome Institute"/>
            <person name="Baroncelli R."/>
            <person name="Diaz J.F."/>
            <person name="Benocci T."/>
            <person name="Peng M."/>
            <person name="Battaglia E."/>
            <person name="Haridas S."/>
            <person name="Andreopoulos W."/>
            <person name="Labutti K."/>
            <person name="Pangilinan J."/>
            <person name="Floch G.L."/>
            <person name="Makela M.R."/>
            <person name="Henrissat B."/>
            <person name="Grigoriev I.V."/>
            <person name="Crouch J.A."/>
            <person name="De Vries R.P."/>
            <person name="Sukno S.A."/>
            <person name="Thon M.R."/>
        </authorList>
    </citation>
    <scope>NUCLEOTIDE SEQUENCE</scope>
    <source>
        <strain evidence="1">CBS 125086</strain>
    </source>
</reference>
<protein>
    <submittedName>
        <fullName evidence="1">Uncharacterized protein</fullName>
    </submittedName>
</protein>
<accession>A0AAD8Q830</accession>